<proteinExistence type="inferred from homology"/>
<feature type="transmembrane region" description="Helical" evidence="7">
    <location>
        <begin position="350"/>
        <end position="370"/>
    </location>
</feature>
<feature type="transmembrane region" description="Helical" evidence="7">
    <location>
        <begin position="382"/>
        <end position="403"/>
    </location>
</feature>
<dbReference type="Pfam" id="PF00909">
    <property type="entry name" value="Ammonium_transp"/>
    <property type="match status" value="1"/>
</dbReference>
<feature type="transmembrane region" description="Helical" evidence="7">
    <location>
        <begin position="415"/>
        <end position="433"/>
    </location>
</feature>
<feature type="transmembrane region" description="Helical" evidence="7">
    <location>
        <begin position="916"/>
        <end position="934"/>
    </location>
</feature>
<feature type="transmembrane region" description="Helical" evidence="7">
    <location>
        <begin position="98"/>
        <end position="116"/>
    </location>
</feature>
<dbReference type="InterPro" id="IPR029020">
    <property type="entry name" value="Ammonium/urea_transptr"/>
</dbReference>
<dbReference type="VEuPathDB" id="FungiDB:AO090023000411"/>
<feature type="transmembrane region" description="Helical" evidence="7">
    <location>
        <begin position="153"/>
        <end position="173"/>
    </location>
</feature>
<comment type="similarity">
    <text evidence="6">Belongs to the major facilitator superfamily. Allantoate permease family.</text>
</comment>
<feature type="domain" description="Major facilitator superfamily (MFS) profile" evidence="8">
    <location>
        <begin position="56"/>
        <end position="471"/>
    </location>
</feature>
<dbReference type="Gene3D" id="1.10.3430.10">
    <property type="entry name" value="Ammonium transporter AmtB like domains"/>
    <property type="match status" value="1"/>
</dbReference>
<feature type="transmembrane region" description="Helical" evidence="7">
    <location>
        <begin position="795"/>
        <end position="812"/>
    </location>
</feature>
<dbReference type="InterPro" id="IPR036259">
    <property type="entry name" value="MFS_trans_sf"/>
</dbReference>
<evidence type="ECO:0000313" key="9">
    <source>
        <dbReference type="EMBL" id="OOO14013.1"/>
    </source>
</evidence>
<evidence type="ECO:0000259" key="8">
    <source>
        <dbReference type="PROSITE" id="PS50850"/>
    </source>
</evidence>
<feature type="transmembrane region" description="Helical" evidence="7">
    <location>
        <begin position="684"/>
        <end position="704"/>
    </location>
</feature>
<dbReference type="GO" id="GO:0016020">
    <property type="term" value="C:membrane"/>
    <property type="evidence" value="ECO:0007669"/>
    <property type="project" value="UniProtKB-SubCell"/>
</dbReference>
<feature type="transmembrane region" description="Helical" evidence="7">
    <location>
        <begin position="857"/>
        <end position="876"/>
    </location>
</feature>
<keyword evidence="2" id="KW-0813">Transport</keyword>
<evidence type="ECO:0000313" key="10">
    <source>
        <dbReference type="Proteomes" id="UP000190312"/>
    </source>
</evidence>
<reference evidence="9 10" key="1">
    <citation type="submission" date="2016-10" db="EMBL/GenBank/DDBJ databases">
        <title>Genome sequencing of Aspergillus oryzae BCC7051.</title>
        <authorList>
            <person name="Thammarongtham C."/>
            <person name="Vorapreeda T."/>
            <person name="Nookaew I."/>
            <person name="Srisuk T."/>
            <person name="Land M."/>
            <person name="Jeennor S."/>
            <person name="Laoteng K."/>
        </authorList>
    </citation>
    <scope>NUCLEOTIDE SEQUENCE [LARGE SCALE GENOMIC DNA]</scope>
    <source>
        <strain evidence="9 10">BCC7051</strain>
    </source>
</reference>
<dbReference type="AlphaFoldDB" id="A0A1S9DY86"/>
<feature type="transmembrane region" description="Helical" evidence="7">
    <location>
        <begin position="599"/>
        <end position="619"/>
    </location>
</feature>
<evidence type="ECO:0000256" key="1">
    <source>
        <dbReference type="ARBA" id="ARBA00004141"/>
    </source>
</evidence>
<dbReference type="PANTHER" id="PTHR43791:SF103">
    <property type="entry name" value="MAJOR FACILITATOR SUPERFAMILY (MFS) PROFILE DOMAIN-CONTAINING PROTEIN-RELATED"/>
    <property type="match status" value="1"/>
</dbReference>
<keyword evidence="3 7" id="KW-0812">Transmembrane</keyword>
<feature type="transmembrane region" description="Helical" evidence="7">
    <location>
        <begin position="753"/>
        <end position="774"/>
    </location>
</feature>
<feature type="transmembrane region" description="Helical" evidence="7">
    <location>
        <begin position="185"/>
        <end position="204"/>
    </location>
</feature>
<dbReference type="SUPFAM" id="SSF111352">
    <property type="entry name" value="Ammonium transporter"/>
    <property type="match status" value="1"/>
</dbReference>
<name>A0A1S9DY86_ASPOZ</name>
<evidence type="ECO:0000256" key="2">
    <source>
        <dbReference type="ARBA" id="ARBA00022448"/>
    </source>
</evidence>
<dbReference type="InterPro" id="IPR011701">
    <property type="entry name" value="MFS"/>
</dbReference>
<dbReference type="PROSITE" id="PS50850">
    <property type="entry name" value="MFS"/>
    <property type="match status" value="1"/>
</dbReference>
<feature type="transmembrane region" description="Helical" evidence="7">
    <location>
        <begin position="216"/>
        <end position="236"/>
    </location>
</feature>
<feature type="transmembrane region" description="Helical" evidence="7">
    <location>
        <begin position="711"/>
        <end position="733"/>
    </location>
</feature>
<organism evidence="9 10">
    <name type="scientific">Aspergillus oryzae</name>
    <name type="common">Yellow koji mold</name>
    <dbReference type="NCBI Taxonomy" id="5062"/>
    <lineage>
        <taxon>Eukaryota</taxon>
        <taxon>Fungi</taxon>
        <taxon>Dikarya</taxon>
        <taxon>Ascomycota</taxon>
        <taxon>Pezizomycotina</taxon>
        <taxon>Eurotiomycetes</taxon>
        <taxon>Eurotiomycetidae</taxon>
        <taxon>Eurotiales</taxon>
        <taxon>Aspergillaceae</taxon>
        <taxon>Aspergillus</taxon>
        <taxon>Aspergillus subgen. Circumdati</taxon>
    </lineage>
</organism>
<evidence type="ECO:0000256" key="5">
    <source>
        <dbReference type="ARBA" id="ARBA00023136"/>
    </source>
</evidence>
<dbReference type="PANTHER" id="PTHR43791">
    <property type="entry name" value="PERMEASE-RELATED"/>
    <property type="match status" value="1"/>
</dbReference>
<keyword evidence="4 7" id="KW-1133">Transmembrane helix</keyword>
<dbReference type="EMBL" id="MKZY01000001">
    <property type="protein sequence ID" value="OOO14013.1"/>
    <property type="molecule type" value="Genomic_DNA"/>
</dbReference>
<dbReference type="InterPro" id="IPR020846">
    <property type="entry name" value="MFS_dom"/>
</dbReference>
<keyword evidence="5 7" id="KW-0472">Membrane</keyword>
<evidence type="ECO:0000256" key="6">
    <source>
        <dbReference type="ARBA" id="ARBA00037968"/>
    </source>
</evidence>
<accession>A0A1S9DY86</accession>
<feature type="transmembrane region" description="Helical" evidence="7">
    <location>
        <begin position="123"/>
        <end position="141"/>
    </location>
</feature>
<evidence type="ECO:0000256" key="7">
    <source>
        <dbReference type="SAM" id="Phobius"/>
    </source>
</evidence>
<protein>
    <submittedName>
        <fullName evidence="9">Ammonium transporter AmtB-like</fullName>
    </submittedName>
</protein>
<feature type="transmembrane region" description="Helical" evidence="7">
    <location>
        <begin position="286"/>
        <end position="310"/>
    </location>
</feature>
<dbReference type="eggNOG" id="KOG2533">
    <property type="taxonomic scope" value="Eukaryota"/>
</dbReference>
<dbReference type="Gene3D" id="1.20.1250.20">
    <property type="entry name" value="MFS general substrate transporter like domains"/>
    <property type="match status" value="2"/>
</dbReference>
<evidence type="ECO:0000256" key="4">
    <source>
        <dbReference type="ARBA" id="ARBA00022989"/>
    </source>
</evidence>
<feature type="transmembrane region" description="Helical" evidence="7">
    <location>
        <begin position="445"/>
        <end position="466"/>
    </location>
</feature>
<gene>
    <name evidence="9" type="ORF">OAory_01026080</name>
</gene>
<feature type="transmembrane region" description="Helical" evidence="7">
    <location>
        <begin position="661"/>
        <end position="678"/>
    </location>
</feature>
<dbReference type="Pfam" id="PF07690">
    <property type="entry name" value="MFS_1"/>
    <property type="match status" value="1"/>
</dbReference>
<dbReference type="Proteomes" id="UP000190312">
    <property type="component" value="Unassembled WGS sequence"/>
</dbReference>
<feature type="transmembrane region" description="Helical" evidence="7">
    <location>
        <begin position="631"/>
        <end position="649"/>
    </location>
</feature>
<comment type="subcellular location">
    <subcellularLocation>
        <location evidence="1">Membrane</location>
        <topology evidence="1">Multi-pass membrane protein</topology>
    </subcellularLocation>
</comment>
<feature type="transmembrane region" description="Helical" evidence="7">
    <location>
        <begin position="824"/>
        <end position="845"/>
    </location>
</feature>
<feature type="transmembrane region" description="Helical" evidence="7">
    <location>
        <begin position="322"/>
        <end position="343"/>
    </location>
</feature>
<dbReference type="InterPro" id="IPR024041">
    <property type="entry name" value="NH4_transpt_AmtB-like_dom"/>
</dbReference>
<dbReference type="FunFam" id="1.20.1250.20:FF:000064">
    <property type="entry name" value="MFS allantoate transporter"/>
    <property type="match status" value="1"/>
</dbReference>
<dbReference type="GO" id="GO:0008519">
    <property type="term" value="F:ammonium channel activity"/>
    <property type="evidence" value="ECO:0007669"/>
    <property type="project" value="InterPro"/>
</dbReference>
<dbReference type="VEuPathDB" id="FungiDB:AO090023000410"/>
<dbReference type="SUPFAM" id="SSF103473">
    <property type="entry name" value="MFS general substrate transporter"/>
    <property type="match status" value="1"/>
</dbReference>
<sequence>MEKQHDVPPGTMPEIDDLKLEPEMSVTKDVDLGQMLGMDVTPQQERKVLLKLDLILIPLMGICYMMQYMDKLALSQATLFNLREDLDLQGTEYSWSSAIFYFGYFAWSWPSSYLIVRLPIAKYLSASVLVWGGVLMCHAAAKNFGGLMAARFFLGVGEAAIAPGFALITGMYYKREEQPARQAAWFFGNCVSTVIGGVVAYGIGTIKVNAIESWQLLFLFLGAITAAISIFLVILLPDAPQKAIFLTKTERTIAVQRTLKNKTGVMEGGDFKWNQAWLAVRDPQTWFLVLYTFSVNLCNGGVTSFSSIIINGFGFTQLKSLLMQMPLGGAQIVFLLITAGVATAIPNTRILMMIFNTTVSLVGMILVWKLDEDNQKGRLTGLALGAVFAVNIPLSLSIISSNVAGFTKRSTTSALMFVAYCVGNIVGPQFFLSSEEPHYPTGMKAAISGLALGAFFLICLYVYYIFENKRRDAAYGAPSELTEEEERMQGLSNKTDLEIESFRYANKLILHANAAVHGSLTAVMQEGCTDSALRSGLVNMQCSIEGSYQHVRDLYKLYESSKLPLYRLLCSCRNLEQFVESDKMSVQAAWEACSKTDTLFILVCSVFCWLIIPAVGLAYSGYSTRYNSLASFYPGLLAVAVCSIQWWMLGYSLAYGEGNSVFGGFSKIFHIGVLAEPVGSIPEILFSEFQLIFCATVCAIAIGGACERGRLLPLIPFIFLWCTFIYAPLAHMVWSENGFLANLGALDFAGGTPVHICSGATATAMSLYLSYPLFRSKRSPIRTPQHLILHKPHNTLCQLLALIIIWNAWLAFDAGTTLALNFKSVMAACVTNLCAASGALTWASLTYYETGKWSLDSTFLGAIAGLVLITPSAGFIDMTTAVGFGVLGASLGRQALRIKFTKRAALLRWVDNGDTFATHCLGGFLGTIVTGLFARREVAAYDGSTIIKGGVVFDGNWGQLWIQIVEAVIGFVWSFGGSYVLYALVDCVPGFEVLGTDEDIIAGMDASQMGESLYAAQWEGEEDYHPFEGVRL</sequence>
<feature type="transmembrane region" description="Helical" evidence="7">
    <location>
        <begin position="48"/>
        <end position="69"/>
    </location>
</feature>
<dbReference type="OrthoDB" id="6730379at2759"/>
<evidence type="ECO:0000256" key="3">
    <source>
        <dbReference type="ARBA" id="ARBA00022692"/>
    </source>
</evidence>
<comment type="caution">
    <text evidence="9">The sequence shown here is derived from an EMBL/GenBank/DDBJ whole genome shotgun (WGS) entry which is preliminary data.</text>
</comment>